<organism evidence="8">
    <name type="scientific">Entamoeba histolytica</name>
    <dbReference type="NCBI Taxonomy" id="5759"/>
    <lineage>
        <taxon>Eukaryota</taxon>
        <taxon>Amoebozoa</taxon>
        <taxon>Evosea</taxon>
        <taxon>Archamoebae</taxon>
        <taxon>Mastigamoebida</taxon>
        <taxon>Entamoebidae</taxon>
        <taxon>Entamoeba</taxon>
    </lineage>
</organism>
<keyword evidence="5 8" id="KW-0647">Proteasome</keyword>
<dbReference type="GO" id="GO:0000502">
    <property type="term" value="C:proteasome complex"/>
    <property type="evidence" value="ECO:0007669"/>
    <property type="project" value="UniProtKB-KW"/>
</dbReference>
<keyword evidence="1" id="KW-0645">Protease</keyword>
<dbReference type="VEuPathDB" id="AmoebaDB:EHI_164750"/>
<dbReference type="MEROPS" id="M67.A10"/>
<protein>
    <submittedName>
        <fullName evidence="8">26S proteasome non-ATPase regulatory subunit 14, putative</fullName>
    </submittedName>
</protein>
<dbReference type="Pfam" id="PF01398">
    <property type="entry name" value="JAB"/>
    <property type="match status" value="1"/>
</dbReference>
<dbReference type="VEuPathDB" id="AmoebaDB:EHI5A_176070"/>
<dbReference type="InterPro" id="IPR056263">
    <property type="entry name" value="RPN11_C"/>
</dbReference>
<reference evidence="8" key="1">
    <citation type="submission" date="2012-06" db="EMBL/GenBank/DDBJ databases">
        <title>Short 5' UTR of Entamoeba genes.</title>
        <authorList>
            <person name="Hiranuka K."/>
            <person name="Kumagai M."/>
            <person name="Wakaguri H."/>
            <person name="Suzuki Y."/>
            <person name="Sugano S."/>
            <person name="Watanabe J."/>
            <person name="Makioka A."/>
        </authorList>
    </citation>
    <scope>NUCLEOTIDE SEQUENCE</scope>
    <source>
        <strain evidence="8">HM-1:IMSS</strain>
    </source>
</reference>
<dbReference type="Pfam" id="PF23594">
    <property type="entry name" value="RPN11_C"/>
    <property type="match status" value="1"/>
</dbReference>
<evidence type="ECO:0000256" key="3">
    <source>
        <dbReference type="ARBA" id="ARBA00022801"/>
    </source>
</evidence>
<dbReference type="PANTHER" id="PTHR10410">
    <property type="entry name" value="EUKARYOTIC TRANSLATION INITIATION FACTOR 3 -RELATED"/>
    <property type="match status" value="1"/>
</dbReference>
<dbReference type="GO" id="GO:0046872">
    <property type="term" value="F:metal ion binding"/>
    <property type="evidence" value="ECO:0007669"/>
    <property type="project" value="UniProtKB-KW"/>
</dbReference>
<keyword evidence="6" id="KW-0482">Metalloprotease</keyword>
<evidence type="ECO:0000256" key="5">
    <source>
        <dbReference type="ARBA" id="ARBA00022942"/>
    </source>
</evidence>
<dbReference type="GO" id="GO:0006508">
    <property type="term" value="P:proteolysis"/>
    <property type="evidence" value="ECO:0007669"/>
    <property type="project" value="UniProtKB-KW"/>
</dbReference>
<dbReference type="GO" id="GO:0008237">
    <property type="term" value="F:metallopeptidase activity"/>
    <property type="evidence" value="ECO:0007669"/>
    <property type="project" value="UniProtKB-KW"/>
</dbReference>
<dbReference type="PROSITE" id="PS50249">
    <property type="entry name" value="MPN"/>
    <property type="match status" value="1"/>
</dbReference>
<evidence type="ECO:0000256" key="6">
    <source>
        <dbReference type="ARBA" id="ARBA00023049"/>
    </source>
</evidence>
<proteinExistence type="evidence at transcript level"/>
<evidence type="ECO:0000256" key="2">
    <source>
        <dbReference type="ARBA" id="ARBA00022723"/>
    </source>
</evidence>
<dbReference type="InterPro" id="IPR037518">
    <property type="entry name" value="MPN"/>
</dbReference>
<evidence type="ECO:0000259" key="7">
    <source>
        <dbReference type="PROSITE" id="PS50249"/>
    </source>
</evidence>
<accession>A0A060N6N4</accession>
<dbReference type="InterPro" id="IPR000555">
    <property type="entry name" value="JAMM/MPN+_dom"/>
</dbReference>
<dbReference type="SMART" id="SM00232">
    <property type="entry name" value="JAB_MPN"/>
    <property type="match status" value="1"/>
</dbReference>
<dbReference type="VEuPathDB" id="AmoebaDB:EHI7A_138890"/>
<dbReference type="FunFam" id="3.40.140.10:FF:000026">
    <property type="entry name" value="26S proteasome non-ATPase regulatory subunit 14"/>
    <property type="match status" value="1"/>
</dbReference>
<keyword evidence="3" id="KW-0378">Hydrolase</keyword>
<keyword evidence="2" id="KW-0479">Metal-binding</keyword>
<evidence type="ECO:0000313" key="8">
    <source>
        <dbReference type="EMBL" id="BAN38307.1"/>
    </source>
</evidence>
<evidence type="ECO:0000256" key="1">
    <source>
        <dbReference type="ARBA" id="ARBA00022670"/>
    </source>
</evidence>
<dbReference type="VEuPathDB" id="AmoebaDB:EHI8A_154020"/>
<dbReference type="AlphaFoldDB" id="A0A060N6N4"/>
<dbReference type="Gene3D" id="3.40.140.10">
    <property type="entry name" value="Cytidine Deaminase, domain 2"/>
    <property type="match status" value="1"/>
</dbReference>
<dbReference type="InterPro" id="IPR050242">
    <property type="entry name" value="JAMM_MPN+_peptidase_M67A"/>
</dbReference>
<sequence>MFSFGGRRPISGDMPLPDTSETVYISSLALLKMLKHGRAGVPVEVMGLMLGEYVDDYTVRVVDVFAMPQNGTGVSVEAVDEVYQTTMIEMLRQTGRKESIVGWYHSHPGFGCWLSSIDISTQQSFEKLNERCVAVVVDPIQSVKGKVVIDAFRTIQNQFSLGVEPRQVTSNQGHLTKPTSQAKVRGLGKQYYSMPIEFSKNEVDERMLLNLQKKKWTDSLEVESSQRKDSNIQTIDKLIGLVKQYNQNIQDEALDPKLRDLQQVGKIDPKKHLQRIADQALTENAVDTPGVFMNTVVF</sequence>
<name>A0A060N6N4_ENTHI</name>
<feature type="domain" description="MPN" evidence="7">
    <location>
        <begin position="23"/>
        <end position="158"/>
    </location>
</feature>
<dbReference type="EMBL" id="AK419644">
    <property type="protein sequence ID" value="BAN38307.1"/>
    <property type="molecule type" value="mRNA"/>
</dbReference>
<evidence type="ECO:0000256" key="4">
    <source>
        <dbReference type="ARBA" id="ARBA00022833"/>
    </source>
</evidence>
<dbReference type="VEuPathDB" id="AmoebaDB:KM1_228450"/>
<keyword evidence="4" id="KW-0862">Zinc</keyword>
<dbReference type="CDD" id="cd08069">
    <property type="entry name" value="MPN_RPN11_CSN5"/>
    <property type="match status" value="1"/>
</dbReference>
<dbReference type="SUPFAM" id="SSF102712">
    <property type="entry name" value="JAB1/MPN domain"/>
    <property type="match status" value="1"/>
</dbReference>